<dbReference type="Gene3D" id="1.10.630.10">
    <property type="entry name" value="Cytochrome P450"/>
    <property type="match status" value="1"/>
</dbReference>
<accession>A0ABR3AI00</accession>
<keyword evidence="8" id="KW-1133">Transmembrane helix</keyword>
<dbReference type="PANTHER" id="PTHR24305">
    <property type="entry name" value="CYTOCHROME P450"/>
    <property type="match status" value="1"/>
</dbReference>
<dbReference type="InterPro" id="IPR050121">
    <property type="entry name" value="Cytochrome_P450_monoxygenase"/>
</dbReference>
<dbReference type="Proteomes" id="UP001437256">
    <property type="component" value="Unassembled WGS sequence"/>
</dbReference>
<evidence type="ECO:0000256" key="13">
    <source>
        <dbReference type="RuleBase" id="RU000461"/>
    </source>
</evidence>
<gene>
    <name evidence="14" type="ORF">AAF712_000396</name>
</gene>
<evidence type="ECO:0000256" key="11">
    <source>
        <dbReference type="ARBA" id="ARBA00023033"/>
    </source>
</evidence>
<evidence type="ECO:0000256" key="1">
    <source>
        <dbReference type="ARBA" id="ARBA00001971"/>
    </source>
</evidence>
<proteinExistence type="inferred from homology"/>
<dbReference type="Pfam" id="PF00067">
    <property type="entry name" value="p450"/>
    <property type="match status" value="1"/>
</dbReference>
<dbReference type="InterPro" id="IPR036396">
    <property type="entry name" value="Cyt_P450_sf"/>
</dbReference>
<dbReference type="EMBL" id="JBBXMP010000001">
    <property type="protein sequence ID" value="KAL0072633.1"/>
    <property type="molecule type" value="Genomic_DNA"/>
</dbReference>
<dbReference type="PANTHER" id="PTHR24305:SF166">
    <property type="entry name" value="CYTOCHROME P450 12A4, MITOCHONDRIAL-RELATED"/>
    <property type="match status" value="1"/>
</dbReference>
<evidence type="ECO:0000256" key="7">
    <source>
        <dbReference type="ARBA" id="ARBA00022723"/>
    </source>
</evidence>
<comment type="caution">
    <text evidence="14">The sequence shown here is derived from an EMBL/GenBank/DDBJ whole genome shotgun (WGS) entry which is preliminary data.</text>
</comment>
<dbReference type="InterPro" id="IPR001128">
    <property type="entry name" value="Cyt_P450"/>
</dbReference>
<evidence type="ECO:0000256" key="4">
    <source>
        <dbReference type="ARBA" id="ARBA00010617"/>
    </source>
</evidence>
<comment type="cofactor">
    <cofactor evidence="1">
        <name>heme</name>
        <dbReference type="ChEBI" id="CHEBI:30413"/>
    </cofactor>
</comment>
<keyword evidence="9 13" id="KW-0560">Oxidoreductase</keyword>
<evidence type="ECO:0000313" key="14">
    <source>
        <dbReference type="EMBL" id="KAL0072633.1"/>
    </source>
</evidence>
<keyword evidence="7 13" id="KW-0479">Metal-binding</keyword>
<evidence type="ECO:0000256" key="6">
    <source>
        <dbReference type="ARBA" id="ARBA00022692"/>
    </source>
</evidence>
<dbReference type="InterPro" id="IPR002401">
    <property type="entry name" value="Cyt_P450_E_grp-I"/>
</dbReference>
<keyword evidence="6" id="KW-0812">Transmembrane</keyword>
<comment type="similarity">
    <text evidence="4 13">Belongs to the cytochrome P450 family.</text>
</comment>
<keyword evidence="10 13" id="KW-0408">Iron</keyword>
<comment type="pathway">
    <text evidence="3">Secondary metabolite biosynthesis; terpenoid biosynthesis.</text>
</comment>
<evidence type="ECO:0000256" key="8">
    <source>
        <dbReference type="ARBA" id="ARBA00022989"/>
    </source>
</evidence>
<evidence type="ECO:0000256" key="5">
    <source>
        <dbReference type="ARBA" id="ARBA00022617"/>
    </source>
</evidence>
<evidence type="ECO:0000256" key="9">
    <source>
        <dbReference type="ARBA" id="ARBA00023002"/>
    </source>
</evidence>
<evidence type="ECO:0000313" key="15">
    <source>
        <dbReference type="Proteomes" id="UP001437256"/>
    </source>
</evidence>
<dbReference type="InterPro" id="IPR017972">
    <property type="entry name" value="Cyt_P450_CS"/>
</dbReference>
<evidence type="ECO:0000256" key="3">
    <source>
        <dbReference type="ARBA" id="ARBA00004721"/>
    </source>
</evidence>
<sequence length="540" mass="61201">MITFPLYALIAAGVPLLLLLVRSRRRSLKFLQGPPSPSTLLGHEYALLSEAEDGDLEFGWFERYGTAFKAKACFNEDVLMVADPLALQHIFQKTGYRYRKAREVELQGLQINGPGLFAAQGETHQRQRKLLNPAFSALQIQNLCPIFQNSANTLARKWKDGLKLGPKVFDVLEWLPNMALDALGESIFEYDFGALEDRHNELATLVGELFVDSHFLTPGVLLYIAAIRAAPEFLVKLSQYLPPTKEQVRWKNWRTKAYATAEAMYEKRMREARGSAEMENDVLGVVCRALESSNPEKMMHPEEAFAQLATMIMAGHETTALTSVEDLMTWIIHELSRHPEDQHRILEEVKRRREETRNEGELTPQDYNSMCYLGAVIKEALRLYPILSTIPVEAEVDDVIPLEYPVVSSSGHVIHEVPVAKNQRVIASVDVYNRLKEVWGEDAHEWRPARFLETKTQTTLGAYGNVFTFGGGARMCIGWRFGILEVQAVIVTLLEAFELSLPKEGLDIMRAKGIIMRPVIRDRLHEGQQMPILIKNRDAD</sequence>
<evidence type="ECO:0000256" key="12">
    <source>
        <dbReference type="ARBA" id="ARBA00023136"/>
    </source>
</evidence>
<keyword evidence="15" id="KW-1185">Reference proteome</keyword>
<dbReference type="SUPFAM" id="SSF48264">
    <property type="entry name" value="Cytochrome P450"/>
    <property type="match status" value="1"/>
</dbReference>
<name>A0ABR3AI00_9AGAR</name>
<keyword evidence="11 13" id="KW-0503">Monooxygenase</keyword>
<comment type="subcellular location">
    <subcellularLocation>
        <location evidence="2">Membrane</location>
    </subcellularLocation>
</comment>
<protein>
    <recommendedName>
        <fullName evidence="16">Cytochrome P450</fullName>
    </recommendedName>
</protein>
<dbReference type="PRINTS" id="PR00385">
    <property type="entry name" value="P450"/>
</dbReference>
<evidence type="ECO:0000256" key="2">
    <source>
        <dbReference type="ARBA" id="ARBA00004370"/>
    </source>
</evidence>
<reference evidence="14 15" key="1">
    <citation type="submission" date="2024-05" db="EMBL/GenBank/DDBJ databases">
        <title>A draft genome resource for the thread blight pathogen Marasmius tenuissimus strain MS-2.</title>
        <authorList>
            <person name="Yulfo-Soto G.E."/>
            <person name="Baruah I.K."/>
            <person name="Amoako-Attah I."/>
            <person name="Bukari Y."/>
            <person name="Meinhardt L.W."/>
            <person name="Bailey B.A."/>
            <person name="Cohen S.P."/>
        </authorList>
    </citation>
    <scope>NUCLEOTIDE SEQUENCE [LARGE SCALE GENOMIC DNA]</scope>
    <source>
        <strain evidence="14 15">MS-2</strain>
    </source>
</reference>
<keyword evidence="5 13" id="KW-0349">Heme</keyword>
<dbReference type="PRINTS" id="PR00463">
    <property type="entry name" value="EP450I"/>
</dbReference>
<evidence type="ECO:0008006" key="16">
    <source>
        <dbReference type="Google" id="ProtNLM"/>
    </source>
</evidence>
<organism evidence="14 15">
    <name type="scientific">Marasmius tenuissimus</name>
    <dbReference type="NCBI Taxonomy" id="585030"/>
    <lineage>
        <taxon>Eukaryota</taxon>
        <taxon>Fungi</taxon>
        <taxon>Dikarya</taxon>
        <taxon>Basidiomycota</taxon>
        <taxon>Agaricomycotina</taxon>
        <taxon>Agaricomycetes</taxon>
        <taxon>Agaricomycetidae</taxon>
        <taxon>Agaricales</taxon>
        <taxon>Marasmiineae</taxon>
        <taxon>Marasmiaceae</taxon>
        <taxon>Marasmius</taxon>
    </lineage>
</organism>
<dbReference type="PROSITE" id="PS00086">
    <property type="entry name" value="CYTOCHROME_P450"/>
    <property type="match status" value="1"/>
</dbReference>
<keyword evidence="12" id="KW-0472">Membrane</keyword>
<evidence type="ECO:0000256" key="10">
    <source>
        <dbReference type="ARBA" id="ARBA00023004"/>
    </source>
</evidence>